<proteinExistence type="predicted"/>
<dbReference type="GO" id="GO:0016740">
    <property type="term" value="F:transferase activity"/>
    <property type="evidence" value="ECO:0007669"/>
    <property type="project" value="UniProtKB-KW"/>
</dbReference>
<dbReference type="AlphaFoldDB" id="A0A1Z5HQI5"/>
<organism evidence="3 4">
    <name type="scientific">Calderihabitans maritimus</name>
    <dbReference type="NCBI Taxonomy" id="1246530"/>
    <lineage>
        <taxon>Bacteria</taxon>
        <taxon>Bacillati</taxon>
        <taxon>Bacillota</taxon>
        <taxon>Clostridia</taxon>
        <taxon>Neomoorellales</taxon>
        <taxon>Calderihabitantaceae</taxon>
        <taxon>Calderihabitans</taxon>
    </lineage>
</organism>
<dbReference type="Gene3D" id="1.50.10.20">
    <property type="match status" value="2"/>
</dbReference>
<dbReference type="InterPro" id="IPR001119">
    <property type="entry name" value="SLH_dom"/>
</dbReference>
<keyword evidence="4" id="KW-1185">Reference proteome</keyword>
<reference evidence="4" key="1">
    <citation type="journal article" date="2017" name="Appl. Environ. Microbiol.">
        <title>Genomic analysis of Calderihabitans maritimus KKC1, a thermophilic hydrogenogenic carboxydotrophic bacterium isolated from marine sediment.</title>
        <authorList>
            <person name="Omae K."/>
            <person name="Yoneda Y."/>
            <person name="Fukuyama Y."/>
            <person name="Yoshida T."/>
            <person name="Sako Y."/>
        </authorList>
    </citation>
    <scope>NUCLEOTIDE SEQUENCE [LARGE SCALE GENOMIC DNA]</scope>
    <source>
        <strain evidence="4">KKC1</strain>
    </source>
</reference>
<evidence type="ECO:0000313" key="3">
    <source>
        <dbReference type="EMBL" id="GAW91792.1"/>
    </source>
</evidence>
<evidence type="ECO:0000256" key="1">
    <source>
        <dbReference type="ARBA" id="ARBA00022737"/>
    </source>
</evidence>
<dbReference type="SUPFAM" id="SSF48239">
    <property type="entry name" value="Terpenoid cyclases/Protein prenyltransferases"/>
    <property type="match status" value="1"/>
</dbReference>
<dbReference type="InterPro" id="IPR008930">
    <property type="entry name" value="Terpenoid_cyclase/PrenylTrfase"/>
</dbReference>
<protein>
    <submittedName>
        <fullName evidence="3">Prenyltransferase and squalene oxidase repeat-containing domain protein</fullName>
    </submittedName>
</protein>
<dbReference type="PROSITE" id="PS51272">
    <property type="entry name" value="SLH"/>
    <property type="match status" value="2"/>
</dbReference>
<accession>A0A1Z5HQI5</accession>
<dbReference type="Pfam" id="PF00395">
    <property type="entry name" value="SLH"/>
    <property type="match status" value="2"/>
</dbReference>
<comment type="caution">
    <text evidence="3">The sequence shown here is derived from an EMBL/GenBank/DDBJ whole genome shotgun (WGS) entry which is preliminary data.</text>
</comment>
<dbReference type="InterPro" id="IPR032696">
    <property type="entry name" value="SQ_cyclase_C"/>
</dbReference>
<dbReference type="Pfam" id="PF13243">
    <property type="entry name" value="SQHop_cyclase_C"/>
    <property type="match status" value="1"/>
</dbReference>
<dbReference type="CDD" id="cd00688">
    <property type="entry name" value="ISOPREN_C2_like"/>
    <property type="match status" value="1"/>
</dbReference>
<name>A0A1Z5HQI5_9FIRM</name>
<dbReference type="Proteomes" id="UP000197032">
    <property type="component" value="Unassembled WGS sequence"/>
</dbReference>
<dbReference type="RefSeq" id="WP_088553274.1">
    <property type="nucleotide sequence ID" value="NZ_BDGJ01000033.1"/>
</dbReference>
<evidence type="ECO:0000259" key="2">
    <source>
        <dbReference type="PROSITE" id="PS51272"/>
    </source>
</evidence>
<dbReference type="PANTHER" id="PTHR43308">
    <property type="entry name" value="OUTER MEMBRANE PROTEIN ALPHA-RELATED"/>
    <property type="match status" value="1"/>
</dbReference>
<gene>
    <name evidence="3" type="ORF">KKC1_09520</name>
</gene>
<dbReference type="EMBL" id="BDGJ01000033">
    <property type="protein sequence ID" value="GAW91792.1"/>
    <property type="molecule type" value="Genomic_DNA"/>
</dbReference>
<evidence type="ECO:0000313" key="4">
    <source>
        <dbReference type="Proteomes" id="UP000197032"/>
    </source>
</evidence>
<keyword evidence="1" id="KW-0677">Repeat</keyword>
<keyword evidence="3" id="KW-0808">Transferase</keyword>
<feature type="domain" description="SLH" evidence="2">
    <location>
        <begin position="332"/>
        <end position="395"/>
    </location>
</feature>
<dbReference type="InterPro" id="IPR051465">
    <property type="entry name" value="Cell_Envelope_Struct_Comp"/>
</dbReference>
<sequence length="505" mass="56690">MKKWWKVLWLVFLFALVEIRVGHAVVAEDFRAKLIHSRERAVKFLHAYYRERDFRGLLDWGAVALYAAGEDVSDKKWESNDGRNGVWWRENEVRQGIMLSERSTDYQRTILGVLAAHKDPGNFGGKNLLEAVLKSQLSNGKFADTINGRGERLINAHVWAIIALYAAGEPIPEREKVIKWLVKQQNPDGGYHFDTTVEESEVDMTATALIAFALLGLSADDPPVQKALKYLEQQQLDSGGFGNWGVENLESTATVIQALVALGLDPTASPWNRSGGDPVTVLLQYQLPDGSFKHVLQGGSNLMATQQGLLALTAYLDGRTVYQKLRDESLAASLTFSDLSSSHWAYEEIMELVRARILNGYPDGTFKPNRPVTRAEFTKYIVYGLEYHKEAGNKTRRFKDVSLNHWANPLIRLVLEKGLMRGKGKDVFAPDDRITGAEVMTVLVRALGLEPKALVLPAQQWYEGYLRVAREKGLLYPGFQPEQPATRAQCAYSVSKLRTLLKNQN</sequence>
<feature type="domain" description="SLH" evidence="2">
    <location>
        <begin position="398"/>
        <end position="457"/>
    </location>
</feature>
<dbReference type="OrthoDB" id="411361at2"/>
<dbReference type="PANTHER" id="PTHR43308:SF5">
    <property type="entry name" value="S-LAYER PROTEIN _ PEPTIDOGLYCAN ENDO-BETA-N-ACETYLGLUCOSAMINIDASE"/>
    <property type="match status" value="1"/>
</dbReference>